<evidence type="ECO:0000313" key="3">
    <source>
        <dbReference type="EMBL" id="RGW50753.1"/>
    </source>
</evidence>
<dbReference type="Proteomes" id="UP000261003">
    <property type="component" value="Unassembled WGS sequence"/>
</dbReference>
<dbReference type="Proteomes" id="UP000283429">
    <property type="component" value="Unassembled WGS sequence"/>
</dbReference>
<evidence type="ECO:0000313" key="2">
    <source>
        <dbReference type="EMBL" id="RGM42496.1"/>
    </source>
</evidence>
<organism evidence="4 6">
    <name type="scientific">Phocaeicola vulgatus</name>
    <name type="common">Bacteroides vulgatus</name>
    <dbReference type="NCBI Taxonomy" id="821"/>
    <lineage>
        <taxon>Bacteria</taxon>
        <taxon>Pseudomonadati</taxon>
        <taxon>Bacteroidota</taxon>
        <taxon>Bacteroidia</taxon>
        <taxon>Bacteroidales</taxon>
        <taxon>Bacteroidaceae</taxon>
        <taxon>Phocaeicola</taxon>
    </lineage>
</organism>
<evidence type="ECO:0000313" key="5">
    <source>
        <dbReference type="Proteomes" id="UP000261003"/>
    </source>
</evidence>
<evidence type="ECO:0000313" key="4">
    <source>
        <dbReference type="EMBL" id="RHD73875.1"/>
    </source>
</evidence>
<dbReference type="Proteomes" id="UP000285469">
    <property type="component" value="Unassembled WGS sequence"/>
</dbReference>
<gene>
    <name evidence="4" type="ORF">DW783_18410</name>
    <name evidence="3" type="ORF">DWV70_00710</name>
    <name evidence="2" type="ORF">DXC16_14685</name>
</gene>
<reference evidence="5 6" key="1">
    <citation type="submission" date="2018-08" db="EMBL/GenBank/DDBJ databases">
        <title>A genome reference for cultivated species of the human gut microbiota.</title>
        <authorList>
            <person name="Zou Y."/>
            <person name="Xue W."/>
            <person name="Luo G."/>
        </authorList>
    </citation>
    <scope>NUCLEOTIDE SEQUENCE [LARGE SCALE GENOMIC DNA]</scope>
    <source>
        <strain evidence="3 7">AF12-25</strain>
        <strain evidence="4 6">AM30-40</strain>
        <strain evidence="2 5">OM08-13BH</strain>
    </source>
</reference>
<feature type="compositionally biased region" description="Acidic residues" evidence="1">
    <location>
        <begin position="77"/>
        <end position="93"/>
    </location>
</feature>
<comment type="caution">
    <text evidence="4">The sequence shown here is derived from an EMBL/GenBank/DDBJ whole genome shotgun (WGS) entry which is preliminary data.</text>
</comment>
<feature type="region of interest" description="Disordered" evidence="1">
    <location>
        <begin position="72"/>
        <end position="93"/>
    </location>
</feature>
<sequence>MTVILKELFERYCLTIEEVKPFLSKKYNINNVQDDLVLEDDQAEYLIDTIYGKIENDVDINYSKLTTVENILNSDNDNGEGGDDWSNEEDDEWTDEWGEDFYNEEEDEDIPDCPPKDQLLYTGGHLACPYCGKVGQTYMDGTAYCSNCRRWYCYG</sequence>
<dbReference type="EMBL" id="QSTG01000025">
    <property type="protein sequence ID" value="RGM42496.1"/>
    <property type="molecule type" value="Genomic_DNA"/>
</dbReference>
<accession>A0A3E4HIT3</accession>
<dbReference type="EMBL" id="QSJM01000070">
    <property type="protein sequence ID" value="RHD73875.1"/>
    <property type="molecule type" value="Genomic_DNA"/>
</dbReference>
<dbReference type="AlphaFoldDB" id="A0A3E4HIT3"/>
<evidence type="ECO:0000313" key="7">
    <source>
        <dbReference type="Proteomes" id="UP000285469"/>
    </source>
</evidence>
<name>A0A3E4HIT3_PHOVU</name>
<dbReference type="EMBL" id="QSAI01000001">
    <property type="protein sequence ID" value="RGW50753.1"/>
    <property type="molecule type" value="Genomic_DNA"/>
</dbReference>
<proteinExistence type="predicted"/>
<protein>
    <submittedName>
        <fullName evidence="4">Uncharacterized protein</fullName>
    </submittedName>
</protein>
<evidence type="ECO:0000256" key="1">
    <source>
        <dbReference type="SAM" id="MobiDB-lite"/>
    </source>
</evidence>
<dbReference type="RefSeq" id="WP_032856220.1">
    <property type="nucleotide sequence ID" value="NZ_DAWDIY010000008.1"/>
</dbReference>
<evidence type="ECO:0000313" key="6">
    <source>
        <dbReference type="Proteomes" id="UP000283429"/>
    </source>
</evidence>